<dbReference type="PANTHER" id="PTHR43157:SF31">
    <property type="entry name" value="PHOSPHATIDYLINOSITOL-GLYCAN BIOSYNTHESIS CLASS F PROTEIN"/>
    <property type="match status" value="1"/>
</dbReference>
<dbReference type="InterPro" id="IPR002347">
    <property type="entry name" value="SDR_fam"/>
</dbReference>
<dbReference type="OrthoDB" id="597510at2"/>
<evidence type="ECO:0000256" key="1">
    <source>
        <dbReference type="ARBA" id="ARBA00023002"/>
    </source>
</evidence>
<dbReference type="RefSeq" id="WP_074234504.1">
    <property type="nucleotide sequence ID" value="NZ_FSRK01000001.1"/>
</dbReference>
<evidence type="ECO:0000313" key="3">
    <source>
        <dbReference type="Proteomes" id="UP000185207"/>
    </source>
</evidence>
<keyword evidence="1" id="KW-0560">Oxidoreductase</keyword>
<dbReference type="PANTHER" id="PTHR43157">
    <property type="entry name" value="PHOSPHATIDYLINOSITOL-GLYCAN BIOSYNTHESIS CLASS F PROTEIN-RELATED"/>
    <property type="match status" value="1"/>
</dbReference>
<dbReference type="Pfam" id="PF00106">
    <property type="entry name" value="adh_short"/>
    <property type="match status" value="1"/>
</dbReference>
<dbReference type="Gene3D" id="3.40.50.720">
    <property type="entry name" value="NAD(P)-binding Rossmann-like Domain"/>
    <property type="match status" value="1"/>
</dbReference>
<dbReference type="CDD" id="cd05327">
    <property type="entry name" value="retinol-DH_like_SDR_c_like"/>
    <property type="match status" value="1"/>
</dbReference>
<protein>
    <submittedName>
        <fullName evidence="2">NAD(P)-dependent dehydrogenase, short-chain alcohol dehydrogenase family</fullName>
    </submittedName>
</protein>
<dbReference type="Proteomes" id="UP000185207">
    <property type="component" value="Unassembled WGS sequence"/>
</dbReference>
<dbReference type="SUPFAM" id="SSF51735">
    <property type="entry name" value="NAD(P)-binding Rossmann-fold domains"/>
    <property type="match status" value="1"/>
</dbReference>
<dbReference type="NCBIfam" id="NF004513">
    <property type="entry name" value="PRK05854.1"/>
    <property type="match status" value="1"/>
</dbReference>
<proteinExistence type="predicted"/>
<gene>
    <name evidence="2" type="ORF">SAMN05444409_1624</name>
</gene>
<dbReference type="EMBL" id="FSRK01000001">
    <property type="protein sequence ID" value="SIO01954.1"/>
    <property type="molecule type" value="Genomic_DNA"/>
</dbReference>
<organism evidence="2 3">
    <name type="scientific">Epilithonimonas zeae</name>
    <dbReference type="NCBI Taxonomy" id="1416779"/>
    <lineage>
        <taxon>Bacteria</taxon>
        <taxon>Pseudomonadati</taxon>
        <taxon>Bacteroidota</taxon>
        <taxon>Flavobacteriia</taxon>
        <taxon>Flavobacteriales</taxon>
        <taxon>Weeksellaceae</taxon>
        <taxon>Chryseobacterium group</taxon>
        <taxon>Epilithonimonas</taxon>
    </lineage>
</organism>
<dbReference type="AlphaFoldDB" id="A0A1N6G349"/>
<dbReference type="STRING" id="1416779.SAMN05444409_1624"/>
<dbReference type="PRINTS" id="PR00081">
    <property type="entry name" value="GDHRDH"/>
</dbReference>
<reference evidence="3" key="1">
    <citation type="submission" date="2016-11" db="EMBL/GenBank/DDBJ databases">
        <authorList>
            <person name="Varghese N."/>
            <person name="Submissions S."/>
        </authorList>
    </citation>
    <scope>NUCLEOTIDE SEQUENCE [LARGE SCALE GENOMIC DNA]</scope>
    <source>
        <strain evidence="3">DSM 27623</strain>
    </source>
</reference>
<accession>A0A1N6G349</accession>
<sequence>MKKETKNWTASNIPQRKDGLAVITGSTEGIGYEDALALSSAGWNVIVMGRNAEKGADAISKIQQINPKAKVSFEKIDLANLSSIKSFASRMIERGEAIDLLINNAGVMTPPNRLETADGFELQFGTNHIGHFALTAQLLLLLRKAQDARVVTVSSIANRDGQINFDDLQSTTSYVPGKAYSQAKIANLMFALELQRQSEKHGWGITSIAAHPGVSRTNLLINGAGKWSTPGIMRRFFPFLFQPQSQGALPTLFAATSPEAQGGLYYGPNKMSETRGFPSIAKIPEQANDKEVAQRLWDVSQKLAKVEFSISI</sequence>
<keyword evidence="3" id="KW-1185">Reference proteome</keyword>
<dbReference type="GO" id="GO:0016491">
    <property type="term" value="F:oxidoreductase activity"/>
    <property type="evidence" value="ECO:0007669"/>
    <property type="project" value="UniProtKB-KW"/>
</dbReference>
<dbReference type="InterPro" id="IPR036291">
    <property type="entry name" value="NAD(P)-bd_dom_sf"/>
</dbReference>
<dbReference type="NCBIfam" id="NF004846">
    <property type="entry name" value="PRK06197.1"/>
    <property type="match status" value="1"/>
</dbReference>
<name>A0A1N6G349_9FLAO</name>
<evidence type="ECO:0000313" key="2">
    <source>
        <dbReference type="EMBL" id="SIO01954.1"/>
    </source>
</evidence>